<comment type="similarity">
    <text evidence="4">Belongs to the class I-like SAM-binding methyltransferase superfamily. Cation-independent O-methyltransferase family. COMT subfamily.</text>
</comment>
<dbReference type="InterPro" id="IPR012967">
    <property type="entry name" value="COMT_dimerisation"/>
</dbReference>
<dbReference type="SUPFAM" id="SSF46785">
    <property type="entry name" value="Winged helix' DNA-binding domain"/>
    <property type="match status" value="1"/>
</dbReference>
<organism evidence="8 9">
    <name type="scientific">Fraxinus pennsylvanica</name>
    <dbReference type="NCBI Taxonomy" id="56036"/>
    <lineage>
        <taxon>Eukaryota</taxon>
        <taxon>Viridiplantae</taxon>
        <taxon>Streptophyta</taxon>
        <taxon>Embryophyta</taxon>
        <taxon>Tracheophyta</taxon>
        <taxon>Spermatophyta</taxon>
        <taxon>Magnoliopsida</taxon>
        <taxon>eudicotyledons</taxon>
        <taxon>Gunneridae</taxon>
        <taxon>Pentapetalae</taxon>
        <taxon>asterids</taxon>
        <taxon>lamiids</taxon>
        <taxon>Lamiales</taxon>
        <taxon>Oleaceae</taxon>
        <taxon>Oleeae</taxon>
        <taxon>Fraxinus</taxon>
    </lineage>
</organism>
<proteinExistence type="inferred from homology"/>
<sequence>MKEAISKREEGQALIDIWNYVFGFTSMAVVKCAVDLGIPDVLVNPMTLSELSSALGCSPSALYRIMRFLIHRGIFKETVNDNKEQLESTIYAQTPLSRLLMRNGANSMVDLLLLETSPVMLAPWLSLSARALADGTSSFQAANGEEIWRYAAKNPAHCKLIDDAMGCLARITVPAILDHHPEIFEGITSLVDVGGGNGTALSILVKACPWIKGINFDLPHVVSVAPHYDGVEHVGGNMFERVPKADAVFIMQVLHDWNDEECIDILKKCKEAIRANTGKMIIVEVVVNEEEDDKYKRVHLYLDLIMMAHTDTGKERTRKEWEYILNAVGFSRYTIKHFNYVQSH</sequence>
<dbReference type="Pfam" id="PF00891">
    <property type="entry name" value="Methyltransf_2"/>
    <property type="match status" value="1"/>
</dbReference>
<dbReference type="Gene3D" id="1.10.10.10">
    <property type="entry name" value="Winged helix-like DNA-binding domain superfamily/Winged helix DNA-binding domain"/>
    <property type="match status" value="1"/>
</dbReference>
<feature type="domain" description="O-methyltransferase dimerisation" evidence="7">
    <location>
        <begin position="18"/>
        <end position="102"/>
    </location>
</feature>
<evidence type="ECO:0000256" key="1">
    <source>
        <dbReference type="ARBA" id="ARBA00022603"/>
    </source>
</evidence>
<gene>
    <name evidence="8" type="ORF">FPE_LOCUS17266</name>
</gene>
<keyword evidence="2" id="KW-0808">Transferase</keyword>
<protein>
    <submittedName>
        <fullName evidence="8">Uncharacterized protein</fullName>
    </submittedName>
</protein>
<dbReference type="InterPro" id="IPR036388">
    <property type="entry name" value="WH-like_DNA-bd_sf"/>
</dbReference>
<evidence type="ECO:0000313" key="9">
    <source>
        <dbReference type="Proteomes" id="UP000834106"/>
    </source>
</evidence>
<dbReference type="FunFam" id="3.40.50.150:FF:000294">
    <property type="entry name" value="O-methyltransferase family protein"/>
    <property type="match status" value="1"/>
</dbReference>
<keyword evidence="9" id="KW-1185">Reference proteome</keyword>
<dbReference type="SUPFAM" id="SSF53335">
    <property type="entry name" value="S-adenosyl-L-methionine-dependent methyltransferases"/>
    <property type="match status" value="1"/>
</dbReference>
<dbReference type="GO" id="GO:0032259">
    <property type="term" value="P:methylation"/>
    <property type="evidence" value="ECO:0007669"/>
    <property type="project" value="UniProtKB-KW"/>
</dbReference>
<evidence type="ECO:0000256" key="2">
    <source>
        <dbReference type="ARBA" id="ARBA00022679"/>
    </source>
</evidence>
<dbReference type="GO" id="GO:0046983">
    <property type="term" value="F:protein dimerization activity"/>
    <property type="evidence" value="ECO:0007669"/>
    <property type="project" value="InterPro"/>
</dbReference>
<dbReference type="AlphaFoldDB" id="A0AAD1ZGN5"/>
<dbReference type="EMBL" id="OU503045">
    <property type="protein sequence ID" value="CAI9769024.1"/>
    <property type="molecule type" value="Genomic_DNA"/>
</dbReference>
<dbReference type="PIRSF" id="PIRSF005739">
    <property type="entry name" value="O-mtase"/>
    <property type="match status" value="1"/>
</dbReference>
<evidence type="ECO:0000256" key="4">
    <source>
        <dbReference type="ARBA" id="ARBA00034481"/>
    </source>
</evidence>
<name>A0AAD1ZGN5_9LAMI</name>
<keyword evidence="1" id="KW-0489">Methyltransferase</keyword>
<keyword evidence="3" id="KW-0949">S-adenosyl-L-methionine</keyword>
<evidence type="ECO:0000256" key="5">
    <source>
        <dbReference type="PIRSR" id="PIRSR005739-1"/>
    </source>
</evidence>
<dbReference type="Proteomes" id="UP000834106">
    <property type="component" value="Chromosome 10"/>
</dbReference>
<dbReference type="InterPro" id="IPR016461">
    <property type="entry name" value="COMT-like"/>
</dbReference>
<evidence type="ECO:0000256" key="3">
    <source>
        <dbReference type="ARBA" id="ARBA00022691"/>
    </source>
</evidence>
<accession>A0AAD1ZGN5</accession>
<dbReference type="InterPro" id="IPR001077">
    <property type="entry name" value="COMT_C"/>
</dbReference>
<feature type="active site" description="Proton acceptor" evidence="5">
    <location>
        <position position="255"/>
    </location>
</feature>
<evidence type="ECO:0000313" key="8">
    <source>
        <dbReference type="EMBL" id="CAI9769024.1"/>
    </source>
</evidence>
<dbReference type="Pfam" id="PF08100">
    <property type="entry name" value="Dimerisation"/>
    <property type="match status" value="1"/>
</dbReference>
<evidence type="ECO:0000259" key="6">
    <source>
        <dbReference type="Pfam" id="PF00891"/>
    </source>
</evidence>
<dbReference type="PANTHER" id="PTHR11746">
    <property type="entry name" value="O-METHYLTRANSFERASE"/>
    <property type="match status" value="1"/>
</dbReference>
<dbReference type="InterPro" id="IPR036390">
    <property type="entry name" value="WH_DNA-bd_sf"/>
</dbReference>
<dbReference type="PROSITE" id="PS51683">
    <property type="entry name" value="SAM_OMT_II"/>
    <property type="match status" value="1"/>
</dbReference>
<feature type="domain" description="O-methyltransferase C-terminal" evidence="6">
    <location>
        <begin position="130"/>
        <end position="331"/>
    </location>
</feature>
<dbReference type="GO" id="GO:0008171">
    <property type="term" value="F:O-methyltransferase activity"/>
    <property type="evidence" value="ECO:0007669"/>
    <property type="project" value="InterPro"/>
</dbReference>
<dbReference type="Gene3D" id="3.40.50.150">
    <property type="entry name" value="Vaccinia Virus protein VP39"/>
    <property type="match status" value="1"/>
</dbReference>
<reference evidence="8" key="1">
    <citation type="submission" date="2023-05" db="EMBL/GenBank/DDBJ databases">
        <authorList>
            <person name="Huff M."/>
        </authorList>
    </citation>
    <scope>NUCLEOTIDE SEQUENCE</scope>
</reference>
<dbReference type="InterPro" id="IPR029063">
    <property type="entry name" value="SAM-dependent_MTases_sf"/>
</dbReference>
<evidence type="ECO:0000259" key="7">
    <source>
        <dbReference type="Pfam" id="PF08100"/>
    </source>
</evidence>